<accession>A0A561EU61</accession>
<protein>
    <submittedName>
        <fullName evidence="5">ABC-type multidrug transport system ATPase subunit</fullName>
    </submittedName>
</protein>
<dbReference type="InterPro" id="IPR003439">
    <property type="entry name" value="ABC_transporter-like_ATP-bd"/>
</dbReference>
<dbReference type="GO" id="GO:0005524">
    <property type="term" value="F:ATP binding"/>
    <property type="evidence" value="ECO:0007669"/>
    <property type="project" value="UniProtKB-KW"/>
</dbReference>
<dbReference type="Proteomes" id="UP000318416">
    <property type="component" value="Unassembled WGS sequence"/>
</dbReference>
<sequence>MRPDGRTRLLGKVKGLPVRLHGISKRYGRRSPWILRGVDLAVGPGELVRIEGANGSGKSTLLRLIAGVEPPSAGRVEVTGRRAYVPERFPPALPFDAQTYLHHLGRIHGLSAAEAARRAGHWLDRFGIADRAGTPLSELSKGTCQKVAVAQALLAEADVLLLDEAWTGLDQAARATLDEAAAERAARGGRVLFVDHDPNRLAGLTTFAHAVRGGELRLVETAAEEGPLVRVEVEGELPEWLPGTPVRKPLEDGATLLEVRARHSDALLRLLLTGRRPAHIRSVRQEEAQ</sequence>
<dbReference type="InterPro" id="IPR051782">
    <property type="entry name" value="ABC_Transporter_VariousFunc"/>
</dbReference>
<reference evidence="5 6" key="1">
    <citation type="submission" date="2019-06" db="EMBL/GenBank/DDBJ databases">
        <title>Sequencing the genomes of 1000 actinobacteria strains.</title>
        <authorList>
            <person name="Klenk H.-P."/>
        </authorList>
    </citation>
    <scope>NUCLEOTIDE SEQUENCE [LARGE SCALE GENOMIC DNA]</scope>
    <source>
        <strain evidence="5 6">DSM 41649</strain>
    </source>
</reference>
<comment type="caution">
    <text evidence="5">The sequence shown here is derived from an EMBL/GenBank/DDBJ whole genome shotgun (WGS) entry which is preliminary data.</text>
</comment>
<dbReference type="Gene3D" id="3.40.50.300">
    <property type="entry name" value="P-loop containing nucleotide triphosphate hydrolases"/>
    <property type="match status" value="1"/>
</dbReference>
<evidence type="ECO:0000313" key="6">
    <source>
        <dbReference type="Proteomes" id="UP000318416"/>
    </source>
</evidence>
<dbReference type="PROSITE" id="PS50893">
    <property type="entry name" value="ABC_TRANSPORTER_2"/>
    <property type="match status" value="1"/>
</dbReference>
<gene>
    <name evidence="5" type="ORF">FB465_4261</name>
</gene>
<keyword evidence="1" id="KW-0813">Transport</keyword>
<organism evidence="5 6">
    <name type="scientific">Kitasatospora atroaurantiaca</name>
    <dbReference type="NCBI Taxonomy" id="285545"/>
    <lineage>
        <taxon>Bacteria</taxon>
        <taxon>Bacillati</taxon>
        <taxon>Actinomycetota</taxon>
        <taxon>Actinomycetes</taxon>
        <taxon>Kitasatosporales</taxon>
        <taxon>Streptomycetaceae</taxon>
        <taxon>Kitasatospora</taxon>
    </lineage>
</organism>
<evidence type="ECO:0000256" key="3">
    <source>
        <dbReference type="ARBA" id="ARBA00022840"/>
    </source>
</evidence>
<dbReference type="OrthoDB" id="5182800at2"/>
<evidence type="ECO:0000256" key="1">
    <source>
        <dbReference type="ARBA" id="ARBA00022448"/>
    </source>
</evidence>
<dbReference type="InterPro" id="IPR027417">
    <property type="entry name" value="P-loop_NTPase"/>
</dbReference>
<dbReference type="SUPFAM" id="SSF52540">
    <property type="entry name" value="P-loop containing nucleoside triphosphate hydrolases"/>
    <property type="match status" value="1"/>
</dbReference>
<feature type="domain" description="ABC transporter" evidence="4">
    <location>
        <begin position="18"/>
        <end position="238"/>
    </location>
</feature>
<keyword evidence="2" id="KW-0547">Nucleotide-binding</keyword>
<evidence type="ECO:0000259" key="4">
    <source>
        <dbReference type="PROSITE" id="PS50893"/>
    </source>
</evidence>
<keyword evidence="3" id="KW-0067">ATP-binding</keyword>
<dbReference type="InterPro" id="IPR003593">
    <property type="entry name" value="AAA+_ATPase"/>
</dbReference>
<proteinExistence type="predicted"/>
<dbReference type="SMART" id="SM00382">
    <property type="entry name" value="AAA"/>
    <property type="match status" value="1"/>
</dbReference>
<evidence type="ECO:0000256" key="2">
    <source>
        <dbReference type="ARBA" id="ARBA00022741"/>
    </source>
</evidence>
<dbReference type="GO" id="GO:0016887">
    <property type="term" value="F:ATP hydrolysis activity"/>
    <property type="evidence" value="ECO:0007669"/>
    <property type="project" value="InterPro"/>
</dbReference>
<evidence type="ECO:0000313" key="5">
    <source>
        <dbReference type="EMBL" id="TWE19153.1"/>
    </source>
</evidence>
<dbReference type="PANTHER" id="PTHR42939:SF1">
    <property type="entry name" value="ABC TRANSPORTER ATP-BINDING PROTEIN ALBC-RELATED"/>
    <property type="match status" value="1"/>
</dbReference>
<dbReference type="Pfam" id="PF00005">
    <property type="entry name" value="ABC_tran"/>
    <property type="match status" value="1"/>
</dbReference>
<dbReference type="EMBL" id="VIVR01000001">
    <property type="protein sequence ID" value="TWE19153.1"/>
    <property type="molecule type" value="Genomic_DNA"/>
</dbReference>
<name>A0A561EU61_9ACTN</name>
<keyword evidence="6" id="KW-1185">Reference proteome</keyword>
<dbReference type="AlphaFoldDB" id="A0A561EU61"/>
<dbReference type="PANTHER" id="PTHR42939">
    <property type="entry name" value="ABC TRANSPORTER ATP-BINDING PROTEIN ALBC-RELATED"/>
    <property type="match status" value="1"/>
</dbReference>